<comment type="subcellular location">
    <subcellularLocation>
        <location evidence="1">Plastid</location>
        <location evidence="1">Chloroplast</location>
    </subcellularLocation>
</comment>
<dbReference type="EMBL" id="HBHW01008457">
    <property type="protein sequence ID" value="CAE0038430.1"/>
    <property type="molecule type" value="Transcribed_RNA"/>
</dbReference>
<evidence type="ECO:0000256" key="1">
    <source>
        <dbReference type="ARBA" id="ARBA00004229"/>
    </source>
</evidence>
<accession>A0A7S2ZHU4</accession>
<evidence type="ECO:0000256" key="5">
    <source>
        <dbReference type="ARBA" id="ARBA00022857"/>
    </source>
</evidence>
<evidence type="ECO:0000256" key="8">
    <source>
        <dbReference type="ARBA" id="ARBA00023171"/>
    </source>
</evidence>
<reference evidence="13" key="1">
    <citation type="submission" date="2021-01" db="EMBL/GenBank/DDBJ databases">
        <authorList>
            <person name="Corre E."/>
            <person name="Pelletier E."/>
            <person name="Niang G."/>
            <person name="Scheremetjew M."/>
            <person name="Finn R."/>
            <person name="Kale V."/>
            <person name="Holt S."/>
            <person name="Cochrane G."/>
            <person name="Meng A."/>
            <person name="Brown T."/>
            <person name="Cohen L."/>
        </authorList>
    </citation>
    <scope>NUCLEOTIDE SEQUENCE</scope>
    <source>
        <strain evidence="13">CCMP 769</strain>
    </source>
</reference>
<organism evidence="13">
    <name type="scientific">Rhodosorus marinus</name>
    <dbReference type="NCBI Taxonomy" id="101924"/>
    <lineage>
        <taxon>Eukaryota</taxon>
        <taxon>Rhodophyta</taxon>
        <taxon>Stylonematophyceae</taxon>
        <taxon>Stylonematales</taxon>
        <taxon>Stylonemataceae</taxon>
        <taxon>Rhodosorus</taxon>
    </lineage>
</organism>
<comment type="pathway">
    <text evidence="2">Porphyrin-containing compound metabolism; chlorophyll biosynthesis.</text>
</comment>
<dbReference type="Pfam" id="PF13460">
    <property type="entry name" value="NAD_binding_10"/>
    <property type="match status" value="1"/>
</dbReference>
<dbReference type="UniPathway" id="UPA00668"/>
<evidence type="ECO:0000259" key="12">
    <source>
        <dbReference type="Pfam" id="PF13460"/>
    </source>
</evidence>
<dbReference type="GO" id="GO:0033728">
    <property type="term" value="F:3,8-divinyl protochlorophyllide a 8-vinyl-reductase (NADPH) activity"/>
    <property type="evidence" value="ECO:0007669"/>
    <property type="project" value="UniProtKB-EC"/>
</dbReference>
<evidence type="ECO:0000256" key="3">
    <source>
        <dbReference type="ARBA" id="ARBA00022528"/>
    </source>
</evidence>
<name>A0A7S2ZHU4_9RHOD</name>
<dbReference type="SUPFAM" id="SSF51735">
    <property type="entry name" value="NAD(P)-binding Rossmann-fold domains"/>
    <property type="match status" value="1"/>
</dbReference>
<evidence type="ECO:0000256" key="6">
    <source>
        <dbReference type="ARBA" id="ARBA00022946"/>
    </source>
</evidence>
<evidence type="ECO:0000256" key="7">
    <source>
        <dbReference type="ARBA" id="ARBA00023002"/>
    </source>
</evidence>
<dbReference type="PANTHER" id="PTHR47378:SF1">
    <property type="entry name" value="DIVINYL CHLOROPHYLLIDE A 8-VINYL-REDUCTASE, CHLOROPLASTIC"/>
    <property type="match status" value="1"/>
</dbReference>
<protein>
    <recommendedName>
        <fullName evidence="10">Divinyl chlorophyllide a 8-vinyl-reductase, chloroplastic</fullName>
        <ecNumber evidence="9">1.3.1.75</ecNumber>
    </recommendedName>
</protein>
<dbReference type="PANTHER" id="PTHR47378">
    <property type="entry name" value="DIVINYL CHLOROPHYLLIDE A 8-VINYL-REDUCTASE, CHLOROPLASTIC"/>
    <property type="match status" value="1"/>
</dbReference>
<evidence type="ECO:0000256" key="9">
    <source>
        <dbReference type="ARBA" id="ARBA00024059"/>
    </source>
</evidence>
<dbReference type="InterPro" id="IPR044201">
    <property type="entry name" value="DVR-like"/>
</dbReference>
<keyword evidence="4" id="KW-0934">Plastid</keyword>
<evidence type="ECO:0000313" key="13">
    <source>
        <dbReference type="EMBL" id="CAE0038430.1"/>
    </source>
</evidence>
<keyword evidence="6" id="KW-0809">Transit peptide</keyword>
<comment type="catalytic activity">
    <reaction evidence="11">
        <text>protochlorophyllide a + NADP(+) = 3,8-divinyl protochlorophyllide a + NADPH + H(+)</text>
        <dbReference type="Rhea" id="RHEA:48884"/>
        <dbReference type="ChEBI" id="CHEBI:15378"/>
        <dbReference type="ChEBI" id="CHEBI:57783"/>
        <dbReference type="ChEBI" id="CHEBI:58349"/>
        <dbReference type="ChEBI" id="CHEBI:58632"/>
        <dbReference type="ChEBI" id="CHEBI:83350"/>
        <dbReference type="EC" id="1.3.1.75"/>
    </reaction>
</comment>
<dbReference type="GO" id="GO:0015995">
    <property type="term" value="P:chlorophyll biosynthetic process"/>
    <property type="evidence" value="ECO:0007669"/>
    <property type="project" value="UniProtKB-UniPathway"/>
</dbReference>
<evidence type="ECO:0000256" key="10">
    <source>
        <dbReference type="ARBA" id="ARBA00024089"/>
    </source>
</evidence>
<dbReference type="InterPro" id="IPR016040">
    <property type="entry name" value="NAD(P)-bd_dom"/>
</dbReference>
<dbReference type="Gene3D" id="3.40.50.720">
    <property type="entry name" value="NAD(P)-binding Rossmann-like Domain"/>
    <property type="match status" value="1"/>
</dbReference>
<keyword evidence="5" id="KW-0521">NADP</keyword>
<feature type="domain" description="NAD(P)-binding" evidence="12">
    <location>
        <begin position="60"/>
        <end position="265"/>
    </location>
</feature>
<keyword evidence="7" id="KW-0560">Oxidoreductase</keyword>
<dbReference type="GO" id="GO:0009507">
    <property type="term" value="C:chloroplast"/>
    <property type="evidence" value="ECO:0007669"/>
    <property type="project" value="UniProtKB-SubCell"/>
</dbReference>
<dbReference type="InterPro" id="IPR036291">
    <property type="entry name" value="NAD(P)-bd_dom_sf"/>
</dbReference>
<sequence length="378" mass="40876">MAFIGVGGGTNNKRGELKAGKGVCERGRRRRVVGPLMDRLGEGIYDSSTSPGDVRVVVFGATGYIGRYVTTEFAKRGYQVSAFTREKSGVKGKNSVDDVRKDFADGVQVISGDVSDPKSVVNAFGVEPKAKSTVMVSCLASRTGGIEDSNKIDYQATLNCLEEGYATGSRHFILLSAICVEKPLLEFQRAKLRFEAKLQELAEKDESFSYSIVRPTAFFKSLAGQVKRVKDGSAYIMFGDGELSKCNAISERDLADFIANCASDPSKRNQILPVGGPGKPVTPKEQAEILFRLLDKEPKFSKAPIGVMDVGISVLDFVSKLLPGVKDAAEFARIGKYYAVEDMVGPEYGSDTLEDFFTDVIENGLEGQELGSAAVFSD</sequence>
<keyword evidence="8" id="KW-0149">Chlorophyll biosynthesis</keyword>
<evidence type="ECO:0000256" key="4">
    <source>
        <dbReference type="ARBA" id="ARBA00022640"/>
    </source>
</evidence>
<keyword evidence="3" id="KW-0150">Chloroplast</keyword>
<dbReference type="CDD" id="cd05243">
    <property type="entry name" value="SDR_a5"/>
    <property type="match status" value="1"/>
</dbReference>
<dbReference type="EC" id="1.3.1.75" evidence="9"/>
<proteinExistence type="predicted"/>
<gene>
    <name evidence="13" type="ORF">RMAR00112_LOCUS6388</name>
</gene>
<evidence type="ECO:0000256" key="2">
    <source>
        <dbReference type="ARBA" id="ARBA00005173"/>
    </source>
</evidence>
<evidence type="ECO:0000256" key="11">
    <source>
        <dbReference type="ARBA" id="ARBA00049498"/>
    </source>
</evidence>
<dbReference type="AlphaFoldDB" id="A0A7S2ZHU4"/>